<feature type="transmembrane region" description="Helical" evidence="6">
    <location>
        <begin position="264"/>
        <end position="285"/>
    </location>
</feature>
<keyword evidence="10" id="KW-1185">Reference proteome</keyword>
<evidence type="ECO:0000259" key="8">
    <source>
        <dbReference type="PROSITE" id="PS50261"/>
    </source>
</evidence>
<evidence type="ECO:0000256" key="1">
    <source>
        <dbReference type="ARBA" id="ARBA00004141"/>
    </source>
</evidence>
<evidence type="ECO:0000313" key="9">
    <source>
        <dbReference type="EMBL" id="KAG8179554.1"/>
    </source>
</evidence>
<dbReference type="CDD" id="cd15039">
    <property type="entry name" value="7tmB3_Methuselah-like"/>
    <property type="match status" value="1"/>
</dbReference>
<dbReference type="AlphaFoldDB" id="A0AAV6U699"/>
<dbReference type="InterPro" id="IPR000832">
    <property type="entry name" value="GPCR_2_secretin-like"/>
</dbReference>
<dbReference type="PANTHER" id="PTHR45902:SF5">
    <property type="entry name" value="G-PROTEIN COUPLED RECEPTORS FAMILY 2 PROFILE 2 DOMAIN-CONTAINING PROTEIN"/>
    <property type="match status" value="1"/>
</dbReference>
<dbReference type="GO" id="GO:0007166">
    <property type="term" value="P:cell surface receptor signaling pathway"/>
    <property type="evidence" value="ECO:0007669"/>
    <property type="project" value="InterPro"/>
</dbReference>
<name>A0AAV6U699_9ARAC</name>
<feature type="transmembrane region" description="Helical" evidence="6">
    <location>
        <begin position="186"/>
        <end position="205"/>
    </location>
</feature>
<dbReference type="Gene3D" id="1.20.1070.10">
    <property type="entry name" value="Rhodopsin 7-helix transmembrane proteins"/>
    <property type="match status" value="1"/>
</dbReference>
<feature type="compositionally biased region" description="Acidic residues" evidence="5">
    <location>
        <begin position="30"/>
        <end position="43"/>
    </location>
</feature>
<dbReference type="PRINTS" id="PR00249">
    <property type="entry name" value="GPCRSECRETIN"/>
</dbReference>
<dbReference type="GO" id="GO:0004930">
    <property type="term" value="F:G protein-coupled receptor activity"/>
    <property type="evidence" value="ECO:0007669"/>
    <property type="project" value="InterPro"/>
</dbReference>
<sequence>MRSLYVLSFLVVTLTLTLALTEPEIRVTESDTDEPALETDTDESALKNTTDEPARESDTAEPAGESDTKSTTDEPALENATDEFELDCDSQFILEPDEFVANADGTVFIPTYGLTINSKSYIWDTNGSIAICPPTGHADGNSTSETLTFEPLQLVSKIGVSVSMVCLLVHLLVFAVVREHRNLPDYNLATLCLSLFFSYLSLMVSRSDISGHATLCVTFAAMTQFFFLASFLWMFAISFDVFRSIILATGSLRTTSKRFQIKKYLCQSSVCWLPPLLFSVAAVLADNLPDVPDNFVPGFHRHCWFDRKHALLVFFAGPVFAVIVLNFLLFAGSSYAIYSNRLKSSTDSGSKTIKESQAMYLRLAVIMGITWITGILAAWVHQTWLWYVFALLNTLQGFFILVAFTCTGKVKKFIKVKLFGVRRQSEPNLTPTFQSYCAYTNSLDKDLEKVGEGRVKSASIDTIAVHI</sequence>
<evidence type="ECO:0000256" key="6">
    <source>
        <dbReference type="SAM" id="Phobius"/>
    </source>
</evidence>
<feature type="transmembrane region" description="Helical" evidence="6">
    <location>
        <begin position="158"/>
        <end position="177"/>
    </location>
</feature>
<protein>
    <recommendedName>
        <fullName evidence="8">G-protein coupled receptors family 2 profile 2 domain-containing protein</fullName>
    </recommendedName>
</protein>
<evidence type="ECO:0000256" key="2">
    <source>
        <dbReference type="ARBA" id="ARBA00022692"/>
    </source>
</evidence>
<feature type="transmembrane region" description="Helical" evidence="6">
    <location>
        <begin position="386"/>
        <end position="407"/>
    </location>
</feature>
<dbReference type="EMBL" id="JAFNEN010000619">
    <property type="protein sequence ID" value="KAG8179554.1"/>
    <property type="molecule type" value="Genomic_DNA"/>
</dbReference>
<feature type="region of interest" description="Disordered" evidence="5">
    <location>
        <begin position="27"/>
        <end position="76"/>
    </location>
</feature>
<feature type="chain" id="PRO_5043596776" description="G-protein coupled receptors family 2 profile 2 domain-containing protein" evidence="7">
    <location>
        <begin position="20"/>
        <end position="467"/>
    </location>
</feature>
<evidence type="ECO:0000256" key="5">
    <source>
        <dbReference type="SAM" id="MobiDB-lite"/>
    </source>
</evidence>
<dbReference type="Proteomes" id="UP000827092">
    <property type="component" value="Unassembled WGS sequence"/>
</dbReference>
<gene>
    <name evidence="9" type="ORF">JTE90_016124</name>
</gene>
<feature type="signal peptide" evidence="7">
    <location>
        <begin position="1"/>
        <end position="19"/>
    </location>
</feature>
<feature type="domain" description="G-protein coupled receptors family 2 profile 2" evidence="8">
    <location>
        <begin position="152"/>
        <end position="408"/>
    </location>
</feature>
<feature type="compositionally biased region" description="Basic and acidic residues" evidence="5">
    <location>
        <begin position="49"/>
        <end position="58"/>
    </location>
</feature>
<feature type="transmembrane region" description="Helical" evidence="6">
    <location>
        <begin position="311"/>
        <end position="338"/>
    </location>
</feature>
<keyword evidence="3 6" id="KW-1133">Transmembrane helix</keyword>
<feature type="transmembrane region" description="Helical" evidence="6">
    <location>
        <begin position="225"/>
        <end position="252"/>
    </location>
</feature>
<dbReference type="InterPro" id="IPR017981">
    <property type="entry name" value="GPCR_2-like_7TM"/>
</dbReference>
<comment type="caution">
    <text evidence="9">The sequence shown here is derived from an EMBL/GenBank/DDBJ whole genome shotgun (WGS) entry which is preliminary data.</text>
</comment>
<dbReference type="PANTHER" id="PTHR45902">
    <property type="entry name" value="LATROPHILIN RECEPTOR-LIKE PROTEIN A"/>
    <property type="match status" value="1"/>
</dbReference>
<keyword evidence="7" id="KW-0732">Signal</keyword>
<dbReference type="PROSITE" id="PS50261">
    <property type="entry name" value="G_PROTEIN_RECEP_F2_4"/>
    <property type="match status" value="1"/>
</dbReference>
<reference evidence="9 10" key="1">
    <citation type="journal article" date="2022" name="Nat. Ecol. Evol.">
        <title>A masculinizing supergene underlies an exaggerated male reproductive morph in a spider.</title>
        <authorList>
            <person name="Hendrickx F."/>
            <person name="De Corte Z."/>
            <person name="Sonet G."/>
            <person name="Van Belleghem S.M."/>
            <person name="Kostlbacher S."/>
            <person name="Vangestel C."/>
        </authorList>
    </citation>
    <scope>NUCLEOTIDE SEQUENCE [LARGE SCALE GENOMIC DNA]</scope>
    <source>
        <strain evidence="9">W744_W776</strain>
    </source>
</reference>
<dbReference type="Pfam" id="PF00002">
    <property type="entry name" value="7tm_2"/>
    <property type="match status" value="1"/>
</dbReference>
<evidence type="ECO:0000256" key="7">
    <source>
        <dbReference type="SAM" id="SignalP"/>
    </source>
</evidence>
<evidence type="ECO:0000313" key="10">
    <source>
        <dbReference type="Proteomes" id="UP000827092"/>
    </source>
</evidence>
<evidence type="ECO:0000256" key="3">
    <source>
        <dbReference type="ARBA" id="ARBA00022989"/>
    </source>
</evidence>
<keyword evidence="4 6" id="KW-0472">Membrane</keyword>
<accession>A0AAV6U699</accession>
<keyword evidence="2 6" id="KW-0812">Transmembrane</keyword>
<dbReference type="InterPro" id="IPR053231">
    <property type="entry name" value="GPCR_LN-TM7"/>
</dbReference>
<comment type="subcellular location">
    <subcellularLocation>
        <location evidence="1">Membrane</location>
        <topology evidence="1">Multi-pass membrane protein</topology>
    </subcellularLocation>
</comment>
<feature type="transmembrane region" description="Helical" evidence="6">
    <location>
        <begin position="359"/>
        <end position="380"/>
    </location>
</feature>
<organism evidence="9 10">
    <name type="scientific">Oedothorax gibbosus</name>
    <dbReference type="NCBI Taxonomy" id="931172"/>
    <lineage>
        <taxon>Eukaryota</taxon>
        <taxon>Metazoa</taxon>
        <taxon>Ecdysozoa</taxon>
        <taxon>Arthropoda</taxon>
        <taxon>Chelicerata</taxon>
        <taxon>Arachnida</taxon>
        <taxon>Araneae</taxon>
        <taxon>Araneomorphae</taxon>
        <taxon>Entelegynae</taxon>
        <taxon>Araneoidea</taxon>
        <taxon>Linyphiidae</taxon>
        <taxon>Erigoninae</taxon>
        <taxon>Oedothorax</taxon>
    </lineage>
</organism>
<dbReference type="SUPFAM" id="SSF81321">
    <property type="entry name" value="Family A G protein-coupled receptor-like"/>
    <property type="match status" value="1"/>
</dbReference>
<evidence type="ECO:0000256" key="4">
    <source>
        <dbReference type="ARBA" id="ARBA00023136"/>
    </source>
</evidence>
<proteinExistence type="predicted"/>
<dbReference type="GO" id="GO:0016020">
    <property type="term" value="C:membrane"/>
    <property type="evidence" value="ECO:0007669"/>
    <property type="project" value="UniProtKB-SubCell"/>
</dbReference>